<sequence>MRWKGAGAACPFAPLAGRRWWQPDEGQHRQFTWAGITMKNEIYQAEPRRSGVLRQVSRVSCYALRRLHPSVSHCSCRPASGAWQSY</sequence>
<dbReference type="EMBL" id="RJJU01000010">
    <property type="protein sequence ID" value="RUM11085.1"/>
    <property type="molecule type" value="Genomic_DNA"/>
</dbReference>
<accession>A0ABY0B6B3</accession>
<proteinExistence type="predicted"/>
<dbReference type="Proteomes" id="UP000272004">
    <property type="component" value="Unassembled WGS sequence"/>
</dbReference>
<name>A0ABY0B6B3_9HYPH</name>
<organism evidence="1 2">
    <name type="scientific">Rhizobium fabae</name>
    <dbReference type="NCBI Taxonomy" id="573179"/>
    <lineage>
        <taxon>Bacteria</taxon>
        <taxon>Pseudomonadati</taxon>
        <taxon>Pseudomonadota</taxon>
        <taxon>Alphaproteobacteria</taxon>
        <taxon>Hyphomicrobiales</taxon>
        <taxon>Rhizobiaceae</taxon>
        <taxon>Rhizobium/Agrobacterium group</taxon>
        <taxon>Rhizobium</taxon>
    </lineage>
</organism>
<protein>
    <submittedName>
        <fullName evidence="1">Uncharacterized protein</fullName>
    </submittedName>
</protein>
<reference evidence="1 2" key="1">
    <citation type="submission" date="2018-11" db="EMBL/GenBank/DDBJ databases">
        <authorList>
            <person name="Huo Y."/>
        </authorList>
    </citation>
    <scope>NUCLEOTIDE SEQUENCE [LARGE SCALE GENOMIC DNA]</scope>
    <source>
        <strain evidence="1 2">CCBAU 33202</strain>
    </source>
</reference>
<comment type="caution">
    <text evidence="1">The sequence shown here is derived from an EMBL/GenBank/DDBJ whole genome shotgun (WGS) entry which is preliminary data.</text>
</comment>
<gene>
    <name evidence="1" type="ORF">EFB14_19615</name>
</gene>
<evidence type="ECO:0000313" key="2">
    <source>
        <dbReference type="Proteomes" id="UP000272004"/>
    </source>
</evidence>
<keyword evidence="2" id="KW-1185">Reference proteome</keyword>
<evidence type="ECO:0000313" key="1">
    <source>
        <dbReference type="EMBL" id="RUM11085.1"/>
    </source>
</evidence>